<sequence length="102" mass="12394">MQDLKVNIAYFQRYRRKSISFFVIKRDIMQRDTNILQNLQPLSSYTHRFHKSFIRVTINEIMRNFRGNIYVVFVQTFSIIIHKCLVYVKVVTAYTIFGCNFW</sequence>
<accession>E9PA67</accession>
<reference evidence="1" key="1">
    <citation type="journal article" date="1995" name="Yeast">
        <title>A 29.425 kb segment on the left arm of yeast chromosome XV contains more than twice as many unknown as known open reading frames.</title>
        <authorList>
            <person name="Zumstein E."/>
            <person name="Pearson B.M."/>
            <person name="Kalogeropoulos A."/>
            <person name="Schweizer M."/>
        </authorList>
    </citation>
    <scope>NUCLEOTIDE SEQUENCE</scope>
    <source>
        <strain evidence="1">FY1679</strain>
    </source>
</reference>
<dbReference type="AlphaFoldDB" id="E9PA67"/>
<proteinExistence type="predicted"/>
<dbReference type="EMBL" id="X83121">
    <property type="protein sequence ID" value="CAA58202.1"/>
    <property type="molecule type" value="Genomic_DNA"/>
</dbReference>
<protein>
    <submittedName>
        <fullName evidence="1">Orf 00986 protein</fullName>
    </submittedName>
</protein>
<organism evidence="1">
    <name type="scientific">Saccharomyces cerevisiae</name>
    <name type="common">Baker's yeast</name>
    <dbReference type="NCBI Taxonomy" id="4932"/>
    <lineage>
        <taxon>Eukaryota</taxon>
        <taxon>Fungi</taxon>
        <taxon>Dikarya</taxon>
        <taxon>Ascomycota</taxon>
        <taxon>Saccharomycotina</taxon>
        <taxon>Saccharomycetes</taxon>
        <taxon>Saccharomycetales</taxon>
        <taxon>Saccharomycetaceae</taxon>
        <taxon>Saccharomyces</taxon>
    </lineage>
</organism>
<gene>
    <name evidence="1" type="primary">orf 00986</name>
</gene>
<name>E9PA67_YEASX</name>
<evidence type="ECO:0000313" key="1">
    <source>
        <dbReference type="EMBL" id="CAA58202.1"/>
    </source>
</evidence>